<evidence type="ECO:0000313" key="3">
    <source>
        <dbReference type="Proteomes" id="UP000318416"/>
    </source>
</evidence>
<feature type="domain" description="NAD-dependent epimerase/dehydratase" evidence="1">
    <location>
        <begin position="3"/>
        <end position="207"/>
    </location>
</feature>
<sequence length="334" mass="36425">MKILMLGGSKFLGRAYVAEALSRGHEVTTFNRGISGGDLDGTEAVHGDRTRLEDLERLVDGRRWDAVIDTSGQQPYDVAQTARLLRGRADHYSFVSSVHAFTDWPAKPVDETSKTLHCPADTPPDQPFANALKAGCERALLEQFGERSSVLNCGLLYGPHEPIGRLPWWLERIARGGRVLAPGDPDRPMQLIDARDFAAFGLDLIDHGLAGRFVTTAPTGHTTYGQFLDACIQATGSDAELVWTDDATLLAADVQPWTELPLWAPNTPDWQGTWRADSSKAAAAGLHCRPVTETAKDTWTWLRNGGCANVTYTQGLTGIPIGIQPEKEQRILAG</sequence>
<dbReference type="SUPFAM" id="SSF51735">
    <property type="entry name" value="NAD(P)-binding Rossmann-fold domains"/>
    <property type="match status" value="1"/>
</dbReference>
<evidence type="ECO:0000313" key="2">
    <source>
        <dbReference type="EMBL" id="TWE15156.1"/>
    </source>
</evidence>
<dbReference type="EMBL" id="VIVR01000001">
    <property type="protein sequence ID" value="TWE15156.1"/>
    <property type="molecule type" value="Genomic_DNA"/>
</dbReference>
<dbReference type="RefSeq" id="WP_145786534.1">
    <property type="nucleotide sequence ID" value="NZ_BAAABR010000084.1"/>
</dbReference>
<dbReference type="OrthoDB" id="7941246at2"/>
<dbReference type="AlphaFoldDB" id="A0A561EHR1"/>
<comment type="caution">
    <text evidence="2">The sequence shown here is derived from an EMBL/GenBank/DDBJ whole genome shotgun (WGS) entry which is preliminary data.</text>
</comment>
<accession>A0A561EHR1</accession>
<dbReference type="Gene3D" id="3.40.50.720">
    <property type="entry name" value="NAD(P)-binding Rossmann-like Domain"/>
    <property type="match status" value="1"/>
</dbReference>
<dbReference type="Proteomes" id="UP000318416">
    <property type="component" value="Unassembled WGS sequence"/>
</dbReference>
<dbReference type="InterPro" id="IPR001509">
    <property type="entry name" value="Epimerase_deHydtase"/>
</dbReference>
<organism evidence="2 3">
    <name type="scientific">Kitasatospora atroaurantiaca</name>
    <dbReference type="NCBI Taxonomy" id="285545"/>
    <lineage>
        <taxon>Bacteria</taxon>
        <taxon>Bacillati</taxon>
        <taxon>Actinomycetota</taxon>
        <taxon>Actinomycetes</taxon>
        <taxon>Kitasatosporales</taxon>
        <taxon>Streptomycetaceae</taxon>
        <taxon>Kitasatospora</taxon>
    </lineage>
</organism>
<dbReference type="InterPro" id="IPR036291">
    <property type="entry name" value="NAD(P)-bd_dom_sf"/>
</dbReference>
<reference evidence="2 3" key="1">
    <citation type="submission" date="2019-06" db="EMBL/GenBank/DDBJ databases">
        <title>Sequencing the genomes of 1000 actinobacteria strains.</title>
        <authorList>
            <person name="Klenk H.-P."/>
        </authorList>
    </citation>
    <scope>NUCLEOTIDE SEQUENCE [LARGE SCALE GENOMIC DNA]</scope>
    <source>
        <strain evidence="2 3">DSM 41649</strain>
    </source>
</reference>
<gene>
    <name evidence="2" type="ORF">FB465_0027</name>
</gene>
<name>A0A561EHR1_9ACTN</name>
<dbReference type="Pfam" id="PF01370">
    <property type="entry name" value="Epimerase"/>
    <property type="match status" value="1"/>
</dbReference>
<keyword evidence="3" id="KW-1185">Reference proteome</keyword>
<evidence type="ECO:0000259" key="1">
    <source>
        <dbReference type="Pfam" id="PF01370"/>
    </source>
</evidence>
<protein>
    <submittedName>
        <fullName evidence="2">Nucleoside-diphosphate-sugar epimerase</fullName>
    </submittedName>
</protein>
<proteinExistence type="predicted"/>